<evidence type="ECO:0000313" key="1">
    <source>
        <dbReference type="EMBL" id="KGH48328.1"/>
    </source>
</evidence>
<name>A0A098YBZ9_9ACTN</name>
<reference evidence="1 2" key="1">
    <citation type="submission" date="2014-07" db="EMBL/GenBank/DDBJ databases">
        <title>Biosystematic studies on Modestobacter strains isolated from extreme hyper-arid desert soil and from historic building.</title>
        <authorList>
            <person name="Bukarasam K."/>
            <person name="Bull A."/>
            <person name="Girard G."/>
            <person name="van Wezel G."/>
            <person name="Goodfellow M."/>
        </authorList>
    </citation>
    <scope>NUCLEOTIDE SEQUENCE [LARGE SCALE GENOMIC DNA]</scope>
    <source>
        <strain evidence="1 2">KNN45-2b</strain>
    </source>
</reference>
<sequence length="70" mass="7569">MTGPYVVERGLHQRMLLEQRTREPDQLVEDDPVVEAAGIEPASCDASPGLLRAQFALPLLGPPDLTNESG</sequence>
<dbReference type="AlphaFoldDB" id="A0A098YBZ9"/>
<accession>A0A098YBZ9</accession>
<protein>
    <submittedName>
        <fullName evidence="1">Uncharacterized protein</fullName>
    </submittedName>
</protein>
<evidence type="ECO:0000313" key="2">
    <source>
        <dbReference type="Proteomes" id="UP000029713"/>
    </source>
</evidence>
<dbReference type="Proteomes" id="UP000029713">
    <property type="component" value="Unassembled WGS sequence"/>
</dbReference>
<gene>
    <name evidence="1" type="ORF">IN07_02850</name>
</gene>
<dbReference type="STRING" id="1522368.IN07_02850"/>
<dbReference type="EMBL" id="JPMX01000008">
    <property type="protein sequence ID" value="KGH48328.1"/>
    <property type="molecule type" value="Genomic_DNA"/>
</dbReference>
<comment type="caution">
    <text evidence="1">The sequence shown here is derived from an EMBL/GenBank/DDBJ whole genome shotgun (WGS) entry which is preliminary data.</text>
</comment>
<proteinExistence type="predicted"/>
<keyword evidence="2" id="KW-1185">Reference proteome</keyword>
<organism evidence="1 2">
    <name type="scientific">Modestobacter caceresii</name>
    <dbReference type="NCBI Taxonomy" id="1522368"/>
    <lineage>
        <taxon>Bacteria</taxon>
        <taxon>Bacillati</taxon>
        <taxon>Actinomycetota</taxon>
        <taxon>Actinomycetes</taxon>
        <taxon>Geodermatophilales</taxon>
        <taxon>Geodermatophilaceae</taxon>
        <taxon>Modestobacter</taxon>
    </lineage>
</organism>